<evidence type="ECO:0000313" key="2">
    <source>
        <dbReference type="Proteomes" id="UP001148662"/>
    </source>
</evidence>
<organism evidence="1 2">
    <name type="scientific">Phlebia brevispora</name>
    <dbReference type="NCBI Taxonomy" id="194682"/>
    <lineage>
        <taxon>Eukaryota</taxon>
        <taxon>Fungi</taxon>
        <taxon>Dikarya</taxon>
        <taxon>Basidiomycota</taxon>
        <taxon>Agaricomycotina</taxon>
        <taxon>Agaricomycetes</taxon>
        <taxon>Polyporales</taxon>
        <taxon>Meruliaceae</taxon>
        <taxon>Phlebia</taxon>
    </lineage>
</organism>
<proteinExistence type="predicted"/>
<name>A0ACC1TBC2_9APHY</name>
<accession>A0ACC1TBC2</accession>
<dbReference type="Proteomes" id="UP001148662">
    <property type="component" value="Unassembled WGS sequence"/>
</dbReference>
<comment type="caution">
    <text evidence="1">The sequence shown here is derived from an EMBL/GenBank/DDBJ whole genome shotgun (WGS) entry which is preliminary data.</text>
</comment>
<protein>
    <submittedName>
        <fullName evidence="1">Uncharacterized protein</fullName>
    </submittedName>
</protein>
<dbReference type="EMBL" id="JANHOG010000173">
    <property type="protein sequence ID" value="KAJ3557263.1"/>
    <property type="molecule type" value="Genomic_DNA"/>
</dbReference>
<sequence>MMDHDTVKRISSLCAKVFLPCLIVVQMGPELTADNLSTLWILPVWGLVSTIIGHLLGWLAQAVLRTPSWVIVAAGRPNTSALPLLLLQSLETTGVLELLGADGESVSQTLHRAKSLILLNVVVQQAFTFQTAPSLLERDATKRARRDSAGDAEAGATDELSPAAKHASNIAPIVQDSEHVGLLQDNDARSYGSSSQAEPDYPSALEPIAEEPDIHWPRSIGIFEKPLKKIAMTMSPPLIGAIIGLILGIIPPLHELFYSEGSALYTAVTQSAKELGNLFVALQMFTVGAELALVPNCHPGYIPMGCALLVRFLIMPGLSLLFVWLTAGRGLYVDDKLVWFLLVLIPAGPSAMLLANVAELVNVDQGPIAGYLTVSYVFSPLMAVVCFLGLFVVDSASKRL</sequence>
<reference evidence="1" key="1">
    <citation type="submission" date="2022-07" db="EMBL/GenBank/DDBJ databases">
        <title>Genome Sequence of Phlebia brevispora.</title>
        <authorList>
            <person name="Buettner E."/>
        </authorList>
    </citation>
    <scope>NUCLEOTIDE SEQUENCE</scope>
    <source>
        <strain evidence="1">MPL23</strain>
    </source>
</reference>
<gene>
    <name evidence="1" type="ORF">NM688_g1565</name>
</gene>
<evidence type="ECO:0000313" key="1">
    <source>
        <dbReference type="EMBL" id="KAJ3557263.1"/>
    </source>
</evidence>
<keyword evidence="2" id="KW-1185">Reference proteome</keyword>